<evidence type="ECO:0000313" key="1">
    <source>
        <dbReference type="EMBL" id="GIX88018.1"/>
    </source>
</evidence>
<gene>
    <name evidence="1" type="primary">pol_1152</name>
    <name evidence="1" type="ORF">CEXT_674731</name>
</gene>
<dbReference type="AlphaFoldDB" id="A0AAV4NTH1"/>
<reference evidence="1 2" key="1">
    <citation type="submission" date="2021-06" db="EMBL/GenBank/DDBJ databases">
        <title>Caerostris extrusa draft genome.</title>
        <authorList>
            <person name="Kono N."/>
            <person name="Arakawa K."/>
        </authorList>
    </citation>
    <scope>NUCLEOTIDE SEQUENCE [LARGE SCALE GENOMIC DNA]</scope>
</reference>
<evidence type="ECO:0000313" key="2">
    <source>
        <dbReference type="Proteomes" id="UP001054945"/>
    </source>
</evidence>
<protein>
    <submittedName>
        <fullName evidence="1">RNA-directed DNA polymerase from mobile element jockey</fullName>
    </submittedName>
</protein>
<comment type="caution">
    <text evidence="1">The sequence shown here is derived from an EMBL/GenBank/DDBJ whole genome shotgun (WGS) entry which is preliminary data.</text>
</comment>
<keyword evidence="2" id="KW-1185">Reference proteome</keyword>
<sequence>MMEMSKLPPEPKLPPIMVRNCGKLKTVVADISKNFENKIRIKLAGEHIKIFPGDSDQHRDITKYLALNKLEYFVITPKSLRPLKAVLKGIPIDYTEAEIQEALEEAGFQIDKVRQLTNLKTKAPIPVWQLTYLRSDDNKNLCEGGSEQTPAVLSTTENQHNNNNNTINNDDNVNDTSKMLYVLTEMKNVFNMFGGLSNIYAKLRNANNL</sequence>
<name>A0AAV4NTH1_CAEEX</name>
<keyword evidence="1" id="KW-0548">Nucleotidyltransferase</keyword>
<keyword evidence="1" id="KW-0808">Transferase</keyword>
<proteinExistence type="predicted"/>
<dbReference type="Proteomes" id="UP001054945">
    <property type="component" value="Unassembled WGS sequence"/>
</dbReference>
<accession>A0AAV4NTH1</accession>
<organism evidence="1 2">
    <name type="scientific">Caerostris extrusa</name>
    <name type="common">Bark spider</name>
    <name type="synonym">Caerostris bankana</name>
    <dbReference type="NCBI Taxonomy" id="172846"/>
    <lineage>
        <taxon>Eukaryota</taxon>
        <taxon>Metazoa</taxon>
        <taxon>Ecdysozoa</taxon>
        <taxon>Arthropoda</taxon>
        <taxon>Chelicerata</taxon>
        <taxon>Arachnida</taxon>
        <taxon>Araneae</taxon>
        <taxon>Araneomorphae</taxon>
        <taxon>Entelegynae</taxon>
        <taxon>Araneoidea</taxon>
        <taxon>Araneidae</taxon>
        <taxon>Caerostris</taxon>
    </lineage>
</organism>
<dbReference type="GO" id="GO:0003964">
    <property type="term" value="F:RNA-directed DNA polymerase activity"/>
    <property type="evidence" value="ECO:0007669"/>
    <property type="project" value="UniProtKB-KW"/>
</dbReference>
<keyword evidence="1" id="KW-0695">RNA-directed DNA polymerase</keyword>
<dbReference type="EMBL" id="BPLR01003728">
    <property type="protein sequence ID" value="GIX88018.1"/>
    <property type="molecule type" value="Genomic_DNA"/>
</dbReference>